<keyword evidence="1" id="KW-0132">Cell division</keyword>
<keyword evidence="9" id="KW-1185">Reference proteome</keyword>
<dbReference type="InterPro" id="IPR006671">
    <property type="entry name" value="Cyclin_N"/>
</dbReference>
<accession>A0ABQ7SE93</accession>
<gene>
    <name evidence="8" type="ORF">JD844_005024</name>
</gene>
<dbReference type="Pfam" id="PF00134">
    <property type="entry name" value="Cyclin_N"/>
    <property type="match status" value="1"/>
</dbReference>
<comment type="similarity">
    <text evidence="4">Belongs to the cyclin family.</text>
</comment>
<name>A0ABQ7SE93_PHRPL</name>
<dbReference type="Proteomes" id="UP000826234">
    <property type="component" value="Unassembled WGS sequence"/>
</dbReference>
<evidence type="ECO:0000313" key="9">
    <source>
        <dbReference type="Proteomes" id="UP000826234"/>
    </source>
</evidence>
<dbReference type="SMART" id="SM00385">
    <property type="entry name" value="CYCLIN"/>
    <property type="match status" value="1"/>
</dbReference>
<keyword evidence="3" id="KW-0131">Cell cycle</keyword>
<evidence type="ECO:0008006" key="10">
    <source>
        <dbReference type="Google" id="ProtNLM"/>
    </source>
</evidence>
<dbReference type="InterPro" id="IPR036915">
    <property type="entry name" value="Cyclin-like_sf"/>
</dbReference>
<evidence type="ECO:0000256" key="5">
    <source>
        <dbReference type="SAM" id="MobiDB-lite"/>
    </source>
</evidence>
<feature type="domain" description="Cyclin-like" evidence="6">
    <location>
        <begin position="84"/>
        <end position="169"/>
    </location>
</feature>
<dbReference type="InterPro" id="IPR048258">
    <property type="entry name" value="Cyclins_cyclin-box"/>
</dbReference>
<dbReference type="InterPro" id="IPR039361">
    <property type="entry name" value="Cyclin"/>
</dbReference>
<dbReference type="PROSITE" id="PS00292">
    <property type="entry name" value="CYCLINS"/>
    <property type="match status" value="1"/>
</dbReference>
<feature type="region of interest" description="Disordered" evidence="5">
    <location>
        <begin position="1"/>
        <end position="23"/>
    </location>
</feature>
<evidence type="ECO:0000256" key="3">
    <source>
        <dbReference type="ARBA" id="ARBA00023306"/>
    </source>
</evidence>
<proteinExistence type="inferred from homology"/>
<evidence type="ECO:0000259" key="6">
    <source>
        <dbReference type="SMART" id="SM00385"/>
    </source>
</evidence>
<organism evidence="8 9">
    <name type="scientific">Phrynosoma platyrhinos</name>
    <name type="common">Desert horned lizard</name>
    <dbReference type="NCBI Taxonomy" id="52577"/>
    <lineage>
        <taxon>Eukaryota</taxon>
        <taxon>Metazoa</taxon>
        <taxon>Chordata</taxon>
        <taxon>Craniata</taxon>
        <taxon>Vertebrata</taxon>
        <taxon>Euteleostomi</taxon>
        <taxon>Lepidosauria</taxon>
        <taxon>Squamata</taxon>
        <taxon>Bifurcata</taxon>
        <taxon>Unidentata</taxon>
        <taxon>Episquamata</taxon>
        <taxon>Toxicofera</taxon>
        <taxon>Iguania</taxon>
        <taxon>Phrynosomatidae</taxon>
        <taxon>Phrynosomatinae</taxon>
        <taxon>Phrynosoma</taxon>
    </lineage>
</organism>
<keyword evidence="2 4" id="KW-0195">Cyclin</keyword>
<feature type="domain" description="Cyclin C-terminal" evidence="7">
    <location>
        <begin position="155"/>
        <end position="274"/>
    </location>
</feature>
<dbReference type="PANTHER" id="PTHR10177">
    <property type="entry name" value="CYCLINS"/>
    <property type="match status" value="1"/>
</dbReference>
<dbReference type="Pfam" id="PF02984">
    <property type="entry name" value="Cyclin_C"/>
    <property type="match status" value="1"/>
</dbReference>
<comment type="caution">
    <text evidence="8">The sequence shown here is derived from an EMBL/GenBank/DDBJ whole genome shotgun (WGS) entry which is preliminary data.</text>
</comment>
<evidence type="ECO:0000259" key="7">
    <source>
        <dbReference type="SMART" id="SM01332"/>
    </source>
</evidence>
<evidence type="ECO:0000256" key="2">
    <source>
        <dbReference type="ARBA" id="ARBA00023127"/>
    </source>
</evidence>
<dbReference type="Gene3D" id="1.10.472.10">
    <property type="entry name" value="Cyclin-like"/>
    <property type="match status" value="2"/>
</dbReference>
<reference evidence="8 9" key="1">
    <citation type="journal article" date="2022" name="Gigascience">
        <title>A chromosome-level genome assembly and annotation of the desert horned lizard, Phrynosoma platyrhinos, provides insight into chromosomal rearrangements among reptiles.</title>
        <authorList>
            <person name="Koochekian N."/>
            <person name="Ascanio A."/>
            <person name="Farleigh K."/>
            <person name="Card D.C."/>
            <person name="Schield D.R."/>
            <person name="Castoe T.A."/>
            <person name="Jezkova T."/>
        </authorList>
    </citation>
    <scope>NUCLEOTIDE SEQUENCE [LARGE SCALE GENOMIC DNA]</scope>
    <source>
        <strain evidence="8">NK-2021</strain>
    </source>
</reference>
<dbReference type="SMART" id="SM01332">
    <property type="entry name" value="Cyclin_C"/>
    <property type="match status" value="1"/>
</dbReference>
<sequence>MLFQASSHLKTGDETHLEEEEGGEEAILWTPAPVLRAQRDPALLRHPRVLRNLLSEEGRYVPQASYFHGFQAEIQPWMREKLAFWMLEVCEEQKCEEEVFPLAMNYVDRYLSCVPTPKNWLQLLGTVCMLLASKLRETEWECLVLRSLKWDLLSVIPNDFLDYILQQLPFSPQKADGVKKHAQTFIALCATDCTFILYPPSLIAVGSIAVAALGFSTPTDLFSGDAITELLAGIIGAEVDCLKVCQDSIEAAAVAKNLKQSSCPYQEPGLTAEMARKLA</sequence>
<evidence type="ECO:0000313" key="8">
    <source>
        <dbReference type="EMBL" id="KAH0615578.1"/>
    </source>
</evidence>
<evidence type="ECO:0000256" key="4">
    <source>
        <dbReference type="RuleBase" id="RU000383"/>
    </source>
</evidence>
<dbReference type="InterPro" id="IPR013763">
    <property type="entry name" value="Cyclin-like_dom"/>
</dbReference>
<evidence type="ECO:0000256" key="1">
    <source>
        <dbReference type="ARBA" id="ARBA00022618"/>
    </source>
</evidence>
<protein>
    <recommendedName>
        <fullName evidence="10">Cyclin D3</fullName>
    </recommendedName>
</protein>
<dbReference type="SUPFAM" id="SSF47954">
    <property type="entry name" value="Cyclin-like"/>
    <property type="match status" value="2"/>
</dbReference>
<dbReference type="EMBL" id="JAIPUX010005291">
    <property type="protein sequence ID" value="KAH0615578.1"/>
    <property type="molecule type" value="Genomic_DNA"/>
</dbReference>
<dbReference type="InterPro" id="IPR004367">
    <property type="entry name" value="Cyclin_C-dom"/>
</dbReference>